<dbReference type="Gene3D" id="3.10.129.10">
    <property type="entry name" value="Hotdog Thioesterase"/>
    <property type="match status" value="2"/>
</dbReference>
<evidence type="ECO:0000256" key="3">
    <source>
        <dbReference type="SAM" id="MobiDB-lite"/>
    </source>
</evidence>
<gene>
    <name evidence="5" type="primary">pfaC</name>
    <name evidence="5" type="ORF">LT85_0338</name>
</gene>
<name>A0A0A1F446_9BURK</name>
<dbReference type="Pfam" id="PF07977">
    <property type="entry name" value="FabA"/>
    <property type="match status" value="1"/>
</dbReference>
<protein>
    <submittedName>
        <fullName evidence="5">Omega-3 polyunsaturated fatty acid synthase subunit</fullName>
    </submittedName>
</protein>
<dbReference type="InterPro" id="IPR029069">
    <property type="entry name" value="HotDog_dom_sf"/>
</dbReference>
<dbReference type="GO" id="GO:0016829">
    <property type="term" value="F:lyase activity"/>
    <property type="evidence" value="ECO:0007669"/>
    <property type="project" value="UniProtKB-KW"/>
</dbReference>
<dbReference type="InterPro" id="IPR013114">
    <property type="entry name" value="FabA_FabZ"/>
</dbReference>
<feature type="compositionally biased region" description="Polar residues" evidence="3">
    <location>
        <begin position="1363"/>
        <end position="1379"/>
    </location>
</feature>
<dbReference type="SUPFAM" id="SSF52151">
    <property type="entry name" value="FabD/lysophospholipase-like"/>
    <property type="match status" value="1"/>
</dbReference>
<dbReference type="EMBL" id="CP009962">
    <property type="protein sequence ID" value="AIY39498.1"/>
    <property type="molecule type" value="Genomic_DNA"/>
</dbReference>
<dbReference type="GO" id="GO:0016746">
    <property type="term" value="F:acyltransferase activity"/>
    <property type="evidence" value="ECO:0007669"/>
    <property type="project" value="InterPro"/>
</dbReference>
<evidence type="ECO:0000313" key="6">
    <source>
        <dbReference type="Proteomes" id="UP000030302"/>
    </source>
</evidence>
<dbReference type="CDD" id="cd00833">
    <property type="entry name" value="PKS"/>
    <property type="match status" value="1"/>
</dbReference>
<dbReference type="Gene3D" id="3.40.47.10">
    <property type="match status" value="2"/>
</dbReference>
<dbReference type="InterPro" id="IPR016039">
    <property type="entry name" value="Thiolase-like"/>
</dbReference>
<dbReference type="STRING" id="279058.LT85_0338"/>
<dbReference type="Gene3D" id="3.30.70.250">
    <property type="entry name" value="Malonyl-CoA ACP transacylase, ACP-binding"/>
    <property type="match status" value="1"/>
</dbReference>
<dbReference type="Pfam" id="PF00109">
    <property type="entry name" value="ketoacyl-synt"/>
    <property type="match status" value="2"/>
</dbReference>
<dbReference type="HOGENOM" id="CLU_000022_30_0_4"/>
<dbReference type="InterPro" id="IPR016035">
    <property type="entry name" value="Acyl_Trfase/lysoPLipase"/>
</dbReference>
<evidence type="ECO:0000256" key="2">
    <source>
        <dbReference type="RuleBase" id="RU003694"/>
    </source>
</evidence>
<dbReference type="SMART" id="SM00825">
    <property type="entry name" value="PKS_KS"/>
    <property type="match status" value="1"/>
</dbReference>
<dbReference type="RefSeq" id="WP_038484511.1">
    <property type="nucleotide sequence ID" value="NZ_CP009962.1"/>
</dbReference>
<dbReference type="InterPro" id="IPR052568">
    <property type="entry name" value="PKS-FAS_Synthase"/>
</dbReference>
<organism evidence="5 6">
    <name type="scientific">Collimonas arenae</name>
    <dbReference type="NCBI Taxonomy" id="279058"/>
    <lineage>
        <taxon>Bacteria</taxon>
        <taxon>Pseudomonadati</taxon>
        <taxon>Pseudomonadota</taxon>
        <taxon>Betaproteobacteria</taxon>
        <taxon>Burkholderiales</taxon>
        <taxon>Oxalobacteraceae</taxon>
        <taxon>Collimonas</taxon>
    </lineage>
</organism>
<feature type="domain" description="Ketosynthase family 3 (KS3)" evidence="4">
    <location>
        <begin position="1"/>
        <end position="439"/>
    </location>
</feature>
<dbReference type="SUPFAM" id="SSF54637">
    <property type="entry name" value="Thioesterase/thiol ester dehydrase-isomerase"/>
    <property type="match status" value="2"/>
</dbReference>
<dbReference type="Proteomes" id="UP000030302">
    <property type="component" value="Chromosome"/>
</dbReference>
<comment type="similarity">
    <text evidence="2">Belongs to the thiolase-like superfamily. Beta-ketoacyl-ACP synthases family.</text>
</comment>
<evidence type="ECO:0000256" key="1">
    <source>
        <dbReference type="ARBA" id="ARBA00023239"/>
    </source>
</evidence>
<evidence type="ECO:0000259" key="4">
    <source>
        <dbReference type="PROSITE" id="PS52004"/>
    </source>
</evidence>
<dbReference type="KEGG" id="care:LT85_0338"/>
<accession>A0A0A1F446</accession>
<sequence>MFPLDITGIGCLVPDADTLAGFWDNLVAGKRSIRTADKQDWGVDPTRFIQPGRGIADHTSSIELGKPVGYEFDPNGYLLPPEFLAAQDRCIQWPLAVARTALSDAGMWPGTDLSRVGIVLGSYAWAASSASDAITRPLYDTALAQALASAAPNNPLQLSTGRATPSTHPESARVSGGITTTLAQALGLGGPRYAIDAACATSLYAIYLAALHIASGEADSMLVVAANAFDTLFANFGFAATQALPDGSTNRPFDIGSDGVAPADGAVALVLRRAAGHSTQAYGTVRAIGLSSDGRGQTLTAPNPKGQLLACERAYAQSGIDPASVAYVECHATGTRLGDRVELETVAKVFGPNQPVGSVKSNVGHLLTAAGVAGLVKTLLAMRHNNIPATVGILNPLSREIAGTPAILMENTPWPGSHKRAAINAFGFGGVNAHLILDGPGQAGGEQGPSRRKGGTALLTGMGAAIGDCPDLVSVAHALAAGRPRLRPLPEQRHAGLSLPCAAPAGAYLERVAIDALRLRVPPNDIVRMHPQQLLMLSVADAALHDAGIVQGSRTAVIIAGSMDHSGHRLMARWESSWRLEDSLDAAGFKLTPEERTGLTQAVREALHNPVDAVVMLSYVGSLLASRIAATWDFSGPAFMLTGDETGALRAMDLGAQLLAEGEADAVLVGAVDLAGAIENLMVRLASGRDISQPLGEGACAIVLEPSAAVQQRAQPAYAEWRGAGFGSTAATAAHNAGNASAIQAASIGLFETTETLPAASLLGGRPALASAAAVFGHSRMVAPLLGTLHAALALNARTVPAWAGWKESKIPHGLSEADAYVPTEARPWFRPAAGRRIAAILAQDADGSSAQGLLAEAPDGVAAKAIAPALPLLFPLAAENSAALTEHVAALVRELGNGADAAELCRAAIRDYQAEPPLALALVADDKTELLAEATAALAQFSKGATEWQSPRGSRYTSQPLGREGKLAFVYSALNTAFTGLAATVAQLAPQCIEQMTAAHHDAGRAIGSAQLYPQSLAPLTPDARMEIEEQLLQDNNALINAGILSSWQYTKLLTERIGLRPGVLFGHSLGQSSMLFANGVWAPGDAWGERLKGLDSTLAKLSGDKQGVRELWQLPPEAPVDWVNFLVLAPAAAVVEAASHEPRAYVSLINAPDEVTLVGERDACARILQKLGADAVPAPDSLAMHCAPAAQERANIAARFSVPIGPQPAGLLFAGGAPRSWDSEALAERIAGDLVAPLDFPALTEQAYAEGARLFLELGPGANCSRWIGKTLQGRPHASFALGRRDQSDATMFIRLLALLVTHRVPLDLAAILDTPPLVKKPALYKDLVFGKPAIGKTLVESLRKQGLDQALSRPLEKPQPLTTMPATATRNSMTTSDTHHAPPAPLPPADASLHNLLQNLEQQAQQHGAQLATQHAALTSLLNLNPNPPPTALHGGLAANPSPARTILFSEADIMEFAEGRVANVLGPQYAAIDKLPRRVRVPGPPFMAVSRVTHMSGTHGKLEDARIRTEYDIPDPAWNAVDGQVSYLSLDAQGVLFLVGWLGIDFENQGKRAYRWLDAQLTYLGPMPQAGQRVEYDIHIKQSFRNGDATLFKTDFLAHVDGQPMLKIEHCTAGFFTYEELAKGAGITDQHRTPRKVTQSAFRAPLTPPGRALENADLIALARGDIAQVLSPAHATGGRNPSLRIPPPVIQFIDRVTRIESGGAYGLGVSEAEFRLDPQHWAIRAHFKDDPIFPGPCMMEGAFQLLQIHALALGLQTAVSGARFQPLPDRPILVRFRAQVLPQNQLFGYRADIVEIGLSPEPYLIADIDLIDNGRVVGRVEGLGIRLVGQSAPQSSHGALAPASGVAL</sequence>
<dbReference type="SUPFAM" id="SSF53901">
    <property type="entry name" value="Thiolase-like"/>
    <property type="match status" value="3"/>
</dbReference>
<keyword evidence="6" id="KW-1185">Reference proteome</keyword>
<dbReference type="InterPro" id="IPR014030">
    <property type="entry name" value="Ketoacyl_synth_N"/>
</dbReference>
<dbReference type="Gene3D" id="3.40.366.10">
    <property type="entry name" value="Malonyl-Coenzyme A Acyl Carrier Protein, domain 2"/>
    <property type="match status" value="1"/>
</dbReference>
<evidence type="ECO:0000313" key="5">
    <source>
        <dbReference type="EMBL" id="AIY39498.1"/>
    </source>
</evidence>
<feature type="region of interest" description="Disordered" evidence="3">
    <location>
        <begin position="1353"/>
        <end position="1394"/>
    </location>
</feature>
<dbReference type="PANTHER" id="PTHR43074:SF1">
    <property type="entry name" value="BETA-KETOACYL SYNTHASE FAMILY PROTEIN-RELATED"/>
    <property type="match status" value="1"/>
</dbReference>
<keyword evidence="1" id="KW-0456">Lyase</keyword>
<dbReference type="PROSITE" id="PS52004">
    <property type="entry name" value="KS3_2"/>
    <property type="match status" value="1"/>
</dbReference>
<dbReference type="Pfam" id="PF02801">
    <property type="entry name" value="Ketoacyl-synt_C"/>
    <property type="match status" value="1"/>
</dbReference>
<dbReference type="InterPro" id="IPR014031">
    <property type="entry name" value="Ketoacyl_synth_C"/>
</dbReference>
<reference evidence="6" key="1">
    <citation type="journal article" date="2014" name="Soil Biol. Biochem.">
        <title>Structure and function of bacterial communities in ageing soils: Insights from the Mendocino ecological staircase.</title>
        <authorList>
            <person name="Uroz S."/>
            <person name="Tech J.J."/>
            <person name="Sawaya N.A."/>
            <person name="Frey-Klett P."/>
            <person name="Leveau J.H.J."/>
        </authorList>
    </citation>
    <scope>NUCLEOTIDE SEQUENCE [LARGE SCALE GENOMIC DNA]</scope>
    <source>
        <strain evidence="6">Cal35</strain>
    </source>
</reference>
<dbReference type="PANTHER" id="PTHR43074">
    <property type="entry name" value="OMEGA-3 POLYUNSATURATED FATTY ACID SYNTHASE PFAB-RELATED"/>
    <property type="match status" value="1"/>
</dbReference>
<keyword evidence="2" id="KW-0808">Transferase</keyword>
<dbReference type="InterPro" id="IPR001227">
    <property type="entry name" value="Ac_transferase_dom_sf"/>
</dbReference>
<proteinExistence type="inferred from homology"/>
<dbReference type="InterPro" id="IPR020841">
    <property type="entry name" value="PKS_Beta-ketoAc_synthase_dom"/>
</dbReference>